<dbReference type="Proteomes" id="UP000262954">
    <property type="component" value="Unassembled WGS sequence"/>
</dbReference>
<reference evidence="1 2" key="1">
    <citation type="journal article" date="2018" name="Nat. Biotechnol.">
        <title>A standardized bacterial taxonomy based on genome phylogeny substantially revises the tree of life.</title>
        <authorList>
            <person name="Parks D.H."/>
            <person name="Chuvochina M."/>
            <person name="Waite D.W."/>
            <person name="Rinke C."/>
            <person name="Skarshewski A."/>
            <person name="Chaumeil P.A."/>
            <person name="Hugenholtz P."/>
        </authorList>
    </citation>
    <scope>NUCLEOTIDE SEQUENCE [LARGE SCALE GENOMIC DNA]</scope>
    <source>
        <strain evidence="1">UBA11482</strain>
    </source>
</reference>
<dbReference type="AlphaFoldDB" id="A0A354M5J9"/>
<evidence type="ECO:0008006" key="3">
    <source>
        <dbReference type="Google" id="ProtNLM"/>
    </source>
</evidence>
<accession>A0A354M5J9</accession>
<sequence length="176" mass="21129">MEKVYILRWYGPFQPEQLRKWEISQKVTFNLYLISGKKKYSKKKIHYYIGKAERQLLSDRLNDRNHHINDFSNINEVWIGTIINKKATHRDVMLVEKMLTSYFVTEGELLNSINKNLPEESIYLINEWIHYKRNSECLRLPKVSIGNMMPDVIIYKMDNYTNEYKLFVSNKLKATE</sequence>
<dbReference type="EMBL" id="DNWC01000160">
    <property type="protein sequence ID" value="HBJ09788.1"/>
    <property type="molecule type" value="Genomic_DNA"/>
</dbReference>
<protein>
    <recommendedName>
        <fullName evidence="3">GIY-YIG domain-containing protein</fullName>
    </recommendedName>
</protein>
<evidence type="ECO:0000313" key="2">
    <source>
        <dbReference type="Proteomes" id="UP000262954"/>
    </source>
</evidence>
<proteinExistence type="predicted"/>
<comment type="caution">
    <text evidence="1">The sequence shown here is derived from an EMBL/GenBank/DDBJ whole genome shotgun (WGS) entry which is preliminary data.</text>
</comment>
<organism evidence="1 2">
    <name type="scientific">Coprobacter fastidiosus</name>
    <dbReference type="NCBI Taxonomy" id="1099853"/>
    <lineage>
        <taxon>Bacteria</taxon>
        <taxon>Pseudomonadati</taxon>
        <taxon>Bacteroidota</taxon>
        <taxon>Bacteroidia</taxon>
        <taxon>Bacteroidales</taxon>
        <taxon>Barnesiellaceae</taxon>
        <taxon>Coprobacter</taxon>
    </lineage>
</organism>
<evidence type="ECO:0000313" key="1">
    <source>
        <dbReference type="EMBL" id="HBJ09788.1"/>
    </source>
</evidence>
<name>A0A354M5J9_9BACT</name>
<gene>
    <name evidence="1" type="ORF">DDY73_12390</name>
</gene>